<dbReference type="PANTHER" id="PTHR12631">
    <property type="entry name" value="ALPHA-L-IDURONIDASE"/>
    <property type="match status" value="1"/>
</dbReference>
<reference evidence="5" key="1">
    <citation type="submission" date="2021-01" db="EMBL/GenBank/DDBJ databases">
        <title>Whole genome shotgun sequence of Actinoplanes ferrugineus NBRC 15555.</title>
        <authorList>
            <person name="Komaki H."/>
            <person name="Tamura T."/>
        </authorList>
    </citation>
    <scope>NUCLEOTIDE SEQUENCE</scope>
    <source>
        <strain evidence="5">NBRC 15555</strain>
    </source>
</reference>
<dbReference type="GO" id="GO:0004553">
    <property type="term" value="F:hydrolase activity, hydrolyzing O-glycosyl compounds"/>
    <property type="evidence" value="ECO:0007669"/>
    <property type="project" value="InterPro"/>
</dbReference>
<dbReference type="EMBL" id="BOMM01000003">
    <property type="protein sequence ID" value="GIE08886.1"/>
    <property type="molecule type" value="Genomic_DNA"/>
</dbReference>
<organism evidence="5 6">
    <name type="scientific">Paractinoplanes ferrugineus</name>
    <dbReference type="NCBI Taxonomy" id="113564"/>
    <lineage>
        <taxon>Bacteria</taxon>
        <taxon>Bacillati</taxon>
        <taxon>Actinomycetota</taxon>
        <taxon>Actinomycetes</taxon>
        <taxon>Micromonosporales</taxon>
        <taxon>Micromonosporaceae</taxon>
        <taxon>Paractinoplanes</taxon>
    </lineage>
</organism>
<dbReference type="SUPFAM" id="SSF51445">
    <property type="entry name" value="(Trans)glycosidases"/>
    <property type="match status" value="1"/>
</dbReference>
<dbReference type="AlphaFoldDB" id="A0A919J1K0"/>
<dbReference type="Proteomes" id="UP000598174">
    <property type="component" value="Unassembled WGS sequence"/>
</dbReference>
<accession>A0A919J1K0</accession>
<keyword evidence="1 3" id="KW-0378">Hydrolase</keyword>
<proteinExistence type="inferred from homology"/>
<keyword evidence="6" id="KW-1185">Reference proteome</keyword>
<dbReference type="Gene3D" id="3.20.20.80">
    <property type="entry name" value="Glycosidases"/>
    <property type="match status" value="1"/>
</dbReference>
<dbReference type="InterPro" id="IPR001547">
    <property type="entry name" value="Glyco_hydro_5"/>
</dbReference>
<protein>
    <recommendedName>
        <fullName evidence="4">Glycoside hydrolase family 5 domain-containing protein</fullName>
    </recommendedName>
</protein>
<dbReference type="PANTHER" id="PTHR12631:SF10">
    <property type="entry name" value="BETA-XYLOSIDASE-LIKE PROTEIN-RELATED"/>
    <property type="match status" value="1"/>
</dbReference>
<feature type="domain" description="Glycoside hydrolase family 5" evidence="4">
    <location>
        <begin position="31"/>
        <end position="268"/>
    </location>
</feature>
<evidence type="ECO:0000256" key="2">
    <source>
        <dbReference type="ARBA" id="ARBA00023295"/>
    </source>
</evidence>
<evidence type="ECO:0000259" key="4">
    <source>
        <dbReference type="Pfam" id="PF00150"/>
    </source>
</evidence>
<sequence>MVVLNFVIDNSRATGPATRSLKLGVSYGDRLVWMSDAELAAALDDAVTLGTGWIRADLSWNNIQHEGPSVRKWKLFDRVVAAARERHLKILPVLAYTPPWARPANCDSPSCGPARPAEFAAFAREAATRYAAKGIHTWEIWNEPNLATFWLPKPAPAEYNALLQATAKAIRKVDSAAKLVLGGLASLSTRDHNIAQSEFLDQVSALGGNRVVDAIGYHPYTYPYLCSARTTFRTPWEWMDHGPGSLRGVLRAHGTAEMPIWVTEIGAPTGGPGGVSDGTLASIKSGTTHVTEHRQAQIAADAVRTAAADPNVAALVWYADRDPSTDRSSNENFYGLRRADGSAKPAFAAFRAAISGLRAERP</sequence>
<comment type="caution">
    <text evidence="5">The sequence shown here is derived from an EMBL/GenBank/DDBJ whole genome shotgun (WGS) entry which is preliminary data.</text>
</comment>
<keyword evidence="2 3" id="KW-0326">Glycosidase</keyword>
<evidence type="ECO:0000256" key="1">
    <source>
        <dbReference type="ARBA" id="ARBA00022801"/>
    </source>
</evidence>
<evidence type="ECO:0000313" key="5">
    <source>
        <dbReference type="EMBL" id="GIE08886.1"/>
    </source>
</evidence>
<name>A0A919J1K0_9ACTN</name>
<dbReference type="InterPro" id="IPR051923">
    <property type="entry name" value="Glycosyl_Hydrolase_39"/>
</dbReference>
<gene>
    <name evidence="5" type="ORF">Afe05nite_07260</name>
</gene>
<comment type="similarity">
    <text evidence="3">Belongs to the glycosyl hydrolase 5 (cellulase A) family.</text>
</comment>
<evidence type="ECO:0000313" key="6">
    <source>
        <dbReference type="Proteomes" id="UP000598174"/>
    </source>
</evidence>
<dbReference type="Pfam" id="PF00150">
    <property type="entry name" value="Cellulase"/>
    <property type="match status" value="1"/>
</dbReference>
<dbReference type="GO" id="GO:0000272">
    <property type="term" value="P:polysaccharide catabolic process"/>
    <property type="evidence" value="ECO:0007669"/>
    <property type="project" value="InterPro"/>
</dbReference>
<dbReference type="InterPro" id="IPR017853">
    <property type="entry name" value="GH"/>
</dbReference>
<evidence type="ECO:0000256" key="3">
    <source>
        <dbReference type="RuleBase" id="RU361153"/>
    </source>
</evidence>